<keyword evidence="2" id="KW-1185">Reference proteome</keyword>
<proteinExistence type="predicted"/>
<organism evidence="1 2">
    <name type="scientific">Rhizocola hellebori</name>
    <dbReference type="NCBI Taxonomy" id="1392758"/>
    <lineage>
        <taxon>Bacteria</taxon>
        <taxon>Bacillati</taxon>
        <taxon>Actinomycetota</taxon>
        <taxon>Actinomycetes</taxon>
        <taxon>Micromonosporales</taxon>
        <taxon>Micromonosporaceae</taxon>
        <taxon>Rhizocola</taxon>
    </lineage>
</organism>
<dbReference type="EMBL" id="BONY01000067">
    <property type="protein sequence ID" value="GIH09399.1"/>
    <property type="molecule type" value="Genomic_DNA"/>
</dbReference>
<gene>
    <name evidence="1" type="ORF">Rhe02_74660</name>
</gene>
<reference evidence="1" key="1">
    <citation type="submission" date="2021-01" db="EMBL/GenBank/DDBJ databases">
        <title>Whole genome shotgun sequence of Rhizocola hellebori NBRC 109834.</title>
        <authorList>
            <person name="Komaki H."/>
            <person name="Tamura T."/>
        </authorList>
    </citation>
    <scope>NUCLEOTIDE SEQUENCE</scope>
    <source>
        <strain evidence="1">NBRC 109834</strain>
    </source>
</reference>
<name>A0A8J3VJG2_9ACTN</name>
<accession>A0A8J3VJG2</accession>
<comment type="caution">
    <text evidence="1">The sequence shown here is derived from an EMBL/GenBank/DDBJ whole genome shotgun (WGS) entry which is preliminary data.</text>
</comment>
<dbReference type="AlphaFoldDB" id="A0A8J3VJG2"/>
<evidence type="ECO:0000313" key="1">
    <source>
        <dbReference type="EMBL" id="GIH09399.1"/>
    </source>
</evidence>
<protein>
    <submittedName>
        <fullName evidence="1">Uncharacterized protein</fullName>
    </submittedName>
</protein>
<evidence type="ECO:0000313" key="2">
    <source>
        <dbReference type="Proteomes" id="UP000612899"/>
    </source>
</evidence>
<dbReference type="Proteomes" id="UP000612899">
    <property type="component" value="Unassembled WGS sequence"/>
</dbReference>
<sequence>MAMSSGRPSLTVKRGCTCSTWGMLDAVARAMVLVYFMDWAWIFHEVELKLLSRGERIAICELHSMRPAEGRARKVMDEIGLWADCARVVLELSPSDQWGADVARLTRFYKSLGFEPNEEYAEPLRIKESLIRYPLRGRGHMSPR</sequence>